<protein>
    <submittedName>
        <fullName evidence="2">Uncharacterized protein</fullName>
    </submittedName>
</protein>
<keyword evidence="1" id="KW-0812">Transmembrane</keyword>
<comment type="caution">
    <text evidence="2">The sequence shown here is derived from an EMBL/GenBank/DDBJ whole genome shotgun (WGS) entry which is preliminary data.</text>
</comment>
<gene>
    <name evidence="2" type="ORF">VH79_25135</name>
</gene>
<organism evidence="2">
    <name type="scientific">Salmonella enterica</name>
    <name type="common">Salmonella choleraesuis</name>
    <dbReference type="NCBI Taxonomy" id="28901"/>
    <lineage>
        <taxon>Bacteria</taxon>
        <taxon>Pseudomonadati</taxon>
        <taxon>Pseudomonadota</taxon>
        <taxon>Gammaproteobacteria</taxon>
        <taxon>Enterobacterales</taxon>
        <taxon>Enterobacteriaceae</taxon>
        <taxon>Salmonella</taxon>
    </lineage>
</organism>
<accession>A0A5U3IRC4</accession>
<sequence length="83" mass="9150">MEINTFYMGCALKIWRKARDLIFRPGTHRFDHIGVFDAVYQIAGTVAGNVVIAALMAVVKAVIVVVKSLIFSILFTNRALPIG</sequence>
<dbReference type="EMBL" id="AAGLUV010000031">
    <property type="protein sequence ID" value="EBP4586400.1"/>
    <property type="molecule type" value="Genomic_DNA"/>
</dbReference>
<dbReference type="Proteomes" id="UP000839610">
    <property type="component" value="Unassembled WGS sequence"/>
</dbReference>
<keyword evidence="1" id="KW-1133">Transmembrane helix</keyword>
<name>A0A5U3IRC4_SALER</name>
<evidence type="ECO:0000313" key="2">
    <source>
        <dbReference type="EMBL" id="EBP4586400.1"/>
    </source>
</evidence>
<reference evidence="2" key="1">
    <citation type="submission" date="2018-07" db="EMBL/GenBank/DDBJ databases">
        <authorList>
            <consortium name="GenomeTrakr network: Whole genome sequencing for foodborne pathogen traceback"/>
        </authorList>
    </citation>
    <scope>NUCLEOTIDE SEQUENCE [LARGE SCALE GENOMIC DNA]</scope>
    <source>
        <strain evidence="2">FDA00008842</strain>
    </source>
</reference>
<dbReference type="AlphaFoldDB" id="A0A5U3IRC4"/>
<proteinExistence type="predicted"/>
<keyword evidence="1" id="KW-0472">Membrane</keyword>
<evidence type="ECO:0000256" key="1">
    <source>
        <dbReference type="SAM" id="Phobius"/>
    </source>
</evidence>
<feature type="transmembrane region" description="Helical" evidence="1">
    <location>
        <begin position="50"/>
        <end position="75"/>
    </location>
</feature>